<protein>
    <recommendedName>
        <fullName evidence="13">Major facilitator superfamily (MFS) profile domain-containing protein</fullName>
    </recommendedName>
</protein>
<sequence length="281" mass="32135">MGPDHHFDAPIGEESEWSAKIAAWSPEERRQQEKKLVRKIDVRLLPILFIMYILNYVDRNALPQARVQGLEDDIGLQGVQYNVVLSLTFIGYILWQVPSNMLLSKVGRPRYYIACWMIAWGLVSGCSGAVQNFAGMAACRFFLGITEFVCFCQAGLSTMLTYPEHLFLLVWLSSFPVSIVLFMHCSSTPPLITLFRLVYQKGTRLATGFLLLRRHAVWRLRWALCCRYCSSLRESQNRKLEVGFHQINVQWTPQANPKPLPDGCSSPREPRLWSLVPLLPS</sequence>
<dbReference type="Pfam" id="PF07690">
    <property type="entry name" value="MFS_1"/>
    <property type="match status" value="1"/>
</dbReference>
<dbReference type="Proteomes" id="UP000282582">
    <property type="component" value="Unassembled WGS sequence"/>
</dbReference>
<evidence type="ECO:0000313" key="8">
    <source>
        <dbReference type="EMBL" id="RMY03078.1"/>
    </source>
</evidence>
<comment type="caution">
    <text evidence="8">The sequence shown here is derived from an EMBL/GenBank/DDBJ whole genome shotgun (WGS) entry which is preliminary data.</text>
</comment>
<keyword evidence="2" id="KW-0813">Transport</keyword>
<evidence type="ECO:0000256" key="4">
    <source>
        <dbReference type="ARBA" id="ARBA00022989"/>
    </source>
</evidence>
<evidence type="ECO:0000313" key="7">
    <source>
        <dbReference type="EMBL" id="RMX78651.1"/>
    </source>
</evidence>
<evidence type="ECO:0000313" key="12">
    <source>
        <dbReference type="Proteomes" id="UP000282582"/>
    </source>
</evidence>
<name>A0A3M6YJ71_HORWE</name>
<dbReference type="GO" id="GO:0016020">
    <property type="term" value="C:membrane"/>
    <property type="evidence" value="ECO:0007669"/>
    <property type="project" value="UniProtKB-SubCell"/>
</dbReference>
<feature type="transmembrane region" description="Helical" evidence="6">
    <location>
        <begin position="40"/>
        <end position="57"/>
    </location>
</feature>
<dbReference type="EMBL" id="QWIJ01000801">
    <property type="protein sequence ID" value="RMX78651.1"/>
    <property type="molecule type" value="Genomic_DNA"/>
</dbReference>
<accession>A0A3M6YJ71</accession>
<evidence type="ECO:0000256" key="2">
    <source>
        <dbReference type="ARBA" id="ARBA00022448"/>
    </source>
</evidence>
<evidence type="ECO:0008006" key="13">
    <source>
        <dbReference type="Google" id="ProtNLM"/>
    </source>
</evidence>
<dbReference type="Proteomes" id="UP000276864">
    <property type="component" value="Unassembled WGS sequence"/>
</dbReference>
<dbReference type="InterPro" id="IPR011701">
    <property type="entry name" value="MFS"/>
</dbReference>
<evidence type="ECO:0000256" key="3">
    <source>
        <dbReference type="ARBA" id="ARBA00022692"/>
    </source>
</evidence>
<keyword evidence="4 6" id="KW-1133">Transmembrane helix</keyword>
<evidence type="ECO:0000256" key="1">
    <source>
        <dbReference type="ARBA" id="ARBA00004141"/>
    </source>
</evidence>
<dbReference type="OrthoDB" id="3796636at2759"/>
<feature type="transmembrane region" description="Helical" evidence="6">
    <location>
        <begin position="111"/>
        <end position="134"/>
    </location>
</feature>
<dbReference type="PANTHER" id="PTHR43791:SF92">
    <property type="entry name" value="AGL026WP"/>
    <property type="match status" value="1"/>
</dbReference>
<evidence type="ECO:0000313" key="11">
    <source>
        <dbReference type="Proteomes" id="UP000281245"/>
    </source>
</evidence>
<dbReference type="GO" id="GO:0022857">
    <property type="term" value="F:transmembrane transporter activity"/>
    <property type="evidence" value="ECO:0007669"/>
    <property type="project" value="InterPro"/>
</dbReference>
<evidence type="ECO:0000313" key="9">
    <source>
        <dbReference type="EMBL" id="RMY30946.1"/>
    </source>
</evidence>
<evidence type="ECO:0000256" key="6">
    <source>
        <dbReference type="SAM" id="Phobius"/>
    </source>
</evidence>
<keyword evidence="3 6" id="KW-0812">Transmembrane</keyword>
<dbReference type="Gene3D" id="1.20.1250.20">
    <property type="entry name" value="MFS general substrate transporter like domains"/>
    <property type="match status" value="1"/>
</dbReference>
<organism evidence="8 12">
    <name type="scientific">Hortaea werneckii</name>
    <name type="common">Black yeast</name>
    <name type="synonym">Cladosporium werneckii</name>
    <dbReference type="NCBI Taxonomy" id="91943"/>
    <lineage>
        <taxon>Eukaryota</taxon>
        <taxon>Fungi</taxon>
        <taxon>Dikarya</taxon>
        <taxon>Ascomycota</taxon>
        <taxon>Pezizomycotina</taxon>
        <taxon>Dothideomycetes</taxon>
        <taxon>Dothideomycetidae</taxon>
        <taxon>Mycosphaerellales</taxon>
        <taxon>Teratosphaeriaceae</taxon>
        <taxon>Hortaea</taxon>
    </lineage>
</organism>
<dbReference type="AlphaFoldDB" id="A0A3M6YJ71"/>
<evidence type="ECO:0000313" key="10">
    <source>
        <dbReference type="Proteomes" id="UP000276864"/>
    </source>
</evidence>
<dbReference type="EMBL" id="QWIK01000639">
    <property type="protein sequence ID" value="RMY03078.1"/>
    <property type="molecule type" value="Genomic_DNA"/>
</dbReference>
<dbReference type="EMBL" id="QWIM01000789">
    <property type="protein sequence ID" value="RMY30946.1"/>
    <property type="molecule type" value="Genomic_DNA"/>
</dbReference>
<feature type="transmembrane region" description="Helical" evidence="6">
    <location>
        <begin position="140"/>
        <end position="159"/>
    </location>
</feature>
<dbReference type="Proteomes" id="UP000281245">
    <property type="component" value="Unassembled WGS sequence"/>
</dbReference>
<dbReference type="SUPFAM" id="SSF103473">
    <property type="entry name" value="MFS general substrate transporter"/>
    <property type="match status" value="1"/>
</dbReference>
<comment type="subcellular location">
    <subcellularLocation>
        <location evidence="1">Membrane</location>
        <topology evidence="1">Multi-pass membrane protein</topology>
    </subcellularLocation>
</comment>
<gene>
    <name evidence="9" type="ORF">D0866_07640</name>
    <name evidence="8" type="ORF">D0868_07642</name>
    <name evidence="7" type="ORF">D0869_08916</name>
</gene>
<feature type="transmembrane region" description="Helical" evidence="6">
    <location>
        <begin position="77"/>
        <end position="95"/>
    </location>
</feature>
<evidence type="ECO:0000256" key="5">
    <source>
        <dbReference type="ARBA" id="ARBA00023136"/>
    </source>
</evidence>
<proteinExistence type="predicted"/>
<keyword evidence="5 6" id="KW-0472">Membrane</keyword>
<dbReference type="InterPro" id="IPR036259">
    <property type="entry name" value="MFS_trans_sf"/>
</dbReference>
<reference evidence="10 11" key="1">
    <citation type="journal article" date="2018" name="BMC Genomics">
        <title>Genomic evidence for intraspecific hybridization in a clonal and extremely halotolerant yeast.</title>
        <authorList>
            <person name="Gostincar C."/>
            <person name="Stajich J.E."/>
            <person name="Zupancic J."/>
            <person name="Zalar P."/>
            <person name="Gunde-Cimerman N."/>
        </authorList>
    </citation>
    <scope>NUCLEOTIDE SEQUENCE [LARGE SCALE GENOMIC DNA]</scope>
    <source>
        <strain evidence="9 10">EXF-6651</strain>
        <strain evidence="8 12">EXF-6654</strain>
        <strain evidence="7 11">EXF-6656</strain>
    </source>
</reference>
<dbReference type="PANTHER" id="PTHR43791">
    <property type="entry name" value="PERMEASE-RELATED"/>
    <property type="match status" value="1"/>
</dbReference>